<organism evidence="2 3">
    <name type="scientific">Aureispira anguillae</name>
    <dbReference type="NCBI Taxonomy" id="2864201"/>
    <lineage>
        <taxon>Bacteria</taxon>
        <taxon>Pseudomonadati</taxon>
        <taxon>Bacteroidota</taxon>
        <taxon>Saprospiria</taxon>
        <taxon>Saprospirales</taxon>
        <taxon>Saprospiraceae</taxon>
        <taxon>Aureispira</taxon>
    </lineage>
</organism>
<dbReference type="InterPro" id="IPR029063">
    <property type="entry name" value="SAM-dependent_MTases_sf"/>
</dbReference>
<dbReference type="GO" id="GO:0008757">
    <property type="term" value="F:S-adenosylmethionine-dependent methyltransferase activity"/>
    <property type="evidence" value="ECO:0007669"/>
    <property type="project" value="InterPro"/>
</dbReference>
<sequence>MNLKAEFGNIDIYLFDQLLKGRFEHCQRILEVGCGTGRNLTYFLKRDFEVHGVDKNPEAIRGVQKLAQQLNASNDGQNFVVAAIENLPYEAAFFDAIICNAVLHFAKDANHFDQMLNAIWRVLKPQGQLFIRLASDIGIEDLVQPLGNGRFLLPDGSVRFLVNEALLLDYTQQLGAKLTEYIKTTNVQGLRCMTTWCLQK</sequence>
<feature type="domain" description="Methyltransferase type 11" evidence="1">
    <location>
        <begin position="30"/>
        <end position="131"/>
    </location>
</feature>
<dbReference type="GO" id="GO:0032259">
    <property type="term" value="P:methylation"/>
    <property type="evidence" value="ECO:0007669"/>
    <property type="project" value="UniProtKB-KW"/>
</dbReference>
<evidence type="ECO:0000313" key="3">
    <source>
        <dbReference type="Proteomes" id="UP001060919"/>
    </source>
</evidence>
<dbReference type="Proteomes" id="UP001060919">
    <property type="component" value="Chromosome"/>
</dbReference>
<dbReference type="InterPro" id="IPR052356">
    <property type="entry name" value="Thiol_S-MT"/>
</dbReference>
<keyword evidence="2" id="KW-0489">Methyltransferase</keyword>
<protein>
    <submittedName>
        <fullName evidence="2">Class I SAM-dependent methyltransferase</fullName>
    </submittedName>
</protein>
<evidence type="ECO:0000313" key="2">
    <source>
        <dbReference type="EMBL" id="BDS09452.1"/>
    </source>
</evidence>
<evidence type="ECO:0000259" key="1">
    <source>
        <dbReference type="Pfam" id="PF08241"/>
    </source>
</evidence>
<dbReference type="PANTHER" id="PTHR45036:SF1">
    <property type="entry name" value="METHYLTRANSFERASE LIKE 7A"/>
    <property type="match status" value="1"/>
</dbReference>
<dbReference type="KEGG" id="aup:AsAng_0001500"/>
<dbReference type="Pfam" id="PF08241">
    <property type="entry name" value="Methyltransf_11"/>
    <property type="match status" value="1"/>
</dbReference>
<dbReference type="CDD" id="cd02440">
    <property type="entry name" value="AdoMet_MTases"/>
    <property type="match status" value="1"/>
</dbReference>
<dbReference type="InterPro" id="IPR013216">
    <property type="entry name" value="Methyltransf_11"/>
</dbReference>
<dbReference type="RefSeq" id="WP_264790844.1">
    <property type="nucleotide sequence ID" value="NZ_AP026867.1"/>
</dbReference>
<name>A0A915YAD1_9BACT</name>
<gene>
    <name evidence="2" type="ORF">AsAng_0001500</name>
</gene>
<dbReference type="Gene3D" id="3.40.50.150">
    <property type="entry name" value="Vaccinia Virus protein VP39"/>
    <property type="match status" value="1"/>
</dbReference>
<dbReference type="AlphaFoldDB" id="A0A915YAD1"/>
<proteinExistence type="predicted"/>
<reference evidence="2" key="1">
    <citation type="submission" date="2022-09" db="EMBL/GenBank/DDBJ databases">
        <title>Aureispira anguillicida sp. nov., isolated from Leptocephalus of Japanese eel Anguilla japonica.</title>
        <authorList>
            <person name="Yuasa K."/>
            <person name="Mekata T."/>
            <person name="Ikunari K."/>
        </authorList>
    </citation>
    <scope>NUCLEOTIDE SEQUENCE</scope>
    <source>
        <strain evidence="2">EL160426</strain>
    </source>
</reference>
<keyword evidence="2" id="KW-0808">Transferase</keyword>
<dbReference type="PANTHER" id="PTHR45036">
    <property type="entry name" value="METHYLTRANSFERASE LIKE 7B"/>
    <property type="match status" value="1"/>
</dbReference>
<dbReference type="EMBL" id="AP026867">
    <property type="protein sequence ID" value="BDS09452.1"/>
    <property type="molecule type" value="Genomic_DNA"/>
</dbReference>
<dbReference type="SUPFAM" id="SSF53335">
    <property type="entry name" value="S-adenosyl-L-methionine-dependent methyltransferases"/>
    <property type="match status" value="1"/>
</dbReference>
<accession>A0A915YAD1</accession>
<keyword evidence="3" id="KW-1185">Reference proteome</keyword>